<protein>
    <submittedName>
        <fullName evidence="1">Uncharacterized protein</fullName>
    </submittedName>
</protein>
<evidence type="ECO:0000313" key="1">
    <source>
        <dbReference type="EMBL" id="MPN48576.1"/>
    </source>
</evidence>
<name>A0A645ICD0_9ZZZZ</name>
<comment type="caution">
    <text evidence="1">The sequence shown here is derived from an EMBL/GenBank/DDBJ whole genome shotgun (WGS) entry which is preliminary data.</text>
</comment>
<proteinExistence type="predicted"/>
<sequence length="82" mass="9234">MMAPESGLNAAIWALIGGYKDALGVAYFIDEWLEWWWMECNLGAKTMQAGLVGEEMRTIATLEDFIRLVCDDLARSENECAK</sequence>
<accession>A0A645ICD0</accession>
<organism evidence="1">
    <name type="scientific">bioreactor metagenome</name>
    <dbReference type="NCBI Taxonomy" id="1076179"/>
    <lineage>
        <taxon>unclassified sequences</taxon>
        <taxon>metagenomes</taxon>
        <taxon>ecological metagenomes</taxon>
    </lineage>
</organism>
<dbReference type="EMBL" id="VSSQ01111045">
    <property type="protein sequence ID" value="MPN48576.1"/>
    <property type="molecule type" value="Genomic_DNA"/>
</dbReference>
<reference evidence="1" key="1">
    <citation type="submission" date="2019-08" db="EMBL/GenBank/DDBJ databases">
        <authorList>
            <person name="Kucharzyk K."/>
            <person name="Murdoch R.W."/>
            <person name="Higgins S."/>
            <person name="Loffler F."/>
        </authorList>
    </citation>
    <scope>NUCLEOTIDE SEQUENCE</scope>
</reference>
<gene>
    <name evidence="1" type="ORF">SDC9_196186</name>
</gene>
<dbReference type="AlphaFoldDB" id="A0A645ICD0"/>